<dbReference type="InterPro" id="IPR013762">
    <property type="entry name" value="Integrase-like_cat_sf"/>
</dbReference>
<keyword evidence="6 9" id="KW-0238">DNA-binding</keyword>
<evidence type="ECO:0000259" key="10">
    <source>
        <dbReference type="PROSITE" id="PS51898"/>
    </source>
</evidence>
<organism evidence="12 13">
    <name type="scientific">Denitrobacterium detoxificans</name>
    <dbReference type="NCBI Taxonomy" id="79604"/>
    <lineage>
        <taxon>Bacteria</taxon>
        <taxon>Bacillati</taxon>
        <taxon>Actinomycetota</taxon>
        <taxon>Coriobacteriia</taxon>
        <taxon>Eggerthellales</taxon>
        <taxon>Eggerthellaceae</taxon>
        <taxon>Denitrobacterium</taxon>
    </lineage>
</organism>
<dbReference type="GO" id="GO:0009037">
    <property type="term" value="F:tyrosine-based site-specific recombinase activity"/>
    <property type="evidence" value="ECO:0007669"/>
    <property type="project" value="UniProtKB-UniRule"/>
</dbReference>
<name>A0A172RYW4_9ACTN</name>
<dbReference type="PANTHER" id="PTHR30349:SF81">
    <property type="entry name" value="TYROSINE RECOMBINASE XERC"/>
    <property type="match status" value="1"/>
</dbReference>
<dbReference type="InterPro" id="IPR011010">
    <property type="entry name" value="DNA_brk_join_enz"/>
</dbReference>
<dbReference type="GO" id="GO:0006313">
    <property type="term" value="P:DNA transposition"/>
    <property type="evidence" value="ECO:0007669"/>
    <property type="project" value="UniProtKB-UniRule"/>
</dbReference>
<evidence type="ECO:0000256" key="4">
    <source>
        <dbReference type="ARBA" id="ARBA00022829"/>
    </source>
</evidence>
<feature type="domain" description="Core-binding (CB)" evidence="11">
    <location>
        <begin position="1"/>
        <end position="93"/>
    </location>
</feature>
<dbReference type="OrthoDB" id="9801717at2"/>
<evidence type="ECO:0000313" key="12">
    <source>
        <dbReference type="EMBL" id="SEO71355.1"/>
    </source>
</evidence>
<dbReference type="RefSeq" id="WP_066663160.1">
    <property type="nucleotide sequence ID" value="NZ_CP011402.1"/>
</dbReference>
<keyword evidence="4 9" id="KW-0159">Chromosome partition</keyword>
<feature type="active site" evidence="9">
    <location>
        <position position="275"/>
    </location>
</feature>
<comment type="function">
    <text evidence="9">Site-specific tyrosine recombinase, which acts by catalyzing the cutting and rejoining of the recombining DNA molecules. The XerC-XerD complex is essential to convert dimers of the bacterial chromosome into monomers to permit their segregation at cell division. It also contributes to the segregational stability of plasmids.</text>
</comment>
<keyword evidence="3 9" id="KW-0132">Cell division</keyword>
<dbReference type="InterPro" id="IPR010998">
    <property type="entry name" value="Integrase_recombinase_N"/>
</dbReference>
<feature type="active site" evidence="9">
    <location>
        <position position="178"/>
    </location>
</feature>
<feature type="active site" evidence="9">
    <location>
        <position position="252"/>
    </location>
</feature>
<reference evidence="13" key="1">
    <citation type="submission" date="2016-10" db="EMBL/GenBank/DDBJ databases">
        <authorList>
            <person name="Varghese N."/>
        </authorList>
    </citation>
    <scope>NUCLEOTIDE SEQUENCE [LARGE SCALE GENOMIC DNA]</scope>
    <source>
        <strain evidence="13">DSM 21843</strain>
    </source>
</reference>
<feature type="active site" evidence="9">
    <location>
        <position position="154"/>
    </location>
</feature>
<dbReference type="SUPFAM" id="SSF56349">
    <property type="entry name" value="DNA breaking-rejoining enzymes"/>
    <property type="match status" value="1"/>
</dbReference>
<dbReference type="Gene3D" id="1.10.443.10">
    <property type="entry name" value="Intergrase catalytic core"/>
    <property type="match status" value="1"/>
</dbReference>
<dbReference type="PROSITE" id="PS51898">
    <property type="entry name" value="TYR_RECOMBINASE"/>
    <property type="match status" value="1"/>
</dbReference>
<protein>
    <recommendedName>
        <fullName evidence="9">Tyrosine recombinase XerC</fullName>
    </recommendedName>
</protein>
<feature type="active site" description="O-(3'-phospho-DNA)-tyrosine intermediate" evidence="9">
    <location>
        <position position="284"/>
    </location>
</feature>
<dbReference type="CDD" id="cd00798">
    <property type="entry name" value="INT_XerDC_C"/>
    <property type="match status" value="1"/>
</dbReference>
<dbReference type="GO" id="GO:0007059">
    <property type="term" value="P:chromosome segregation"/>
    <property type="evidence" value="ECO:0007669"/>
    <property type="project" value="UniProtKB-UniRule"/>
</dbReference>
<comment type="subunit">
    <text evidence="9">Forms a cyclic heterotetrameric complex composed of two molecules of XerC and two molecules of XerD.</text>
</comment>
<dbReference type="InterPro" id="IPR023009">
    <property type="entry name" value="Tyrosine_recombinase_XerC/XerD"/>
</dbReference>
<comment type="subcellular location">
    <subcellularLocation>
        <location evidence="1 9">Cytoplasm</location>
    </subcellularLocation>
</comment>
<evidence type="ECO:0000256" key="3">
    <source>
        <dbReference type="ARBA" id="ARBA00022618"/>
    </source>
</evidence>
<feature type="domain" description="Tyr recombinase" evidence="10">
    <location>
        <begin position="114"/>
        <end position="297"/>
    </location>
</feature>
<dbReference type="GO" id="GO:0005737">
    <property type="term" value="C:cytoplasm"/>
    <property type="evidence" value="ECO:0007669"/>
    <property type="project" value="UniProtKB-SubCell"/>
</dbReference>
<evidence type="ECO:0000256" key="1">
    <source>
        <dbReference type="ARBA" id="ARBA00004496"/>
    </source>
</evidence>
<sequence>MEDIIAEFISYLRVERASAELTVEAYEHDLAIYLRYLTNPAFGCPIAPAHGFSQVTRTVVVDFERYLKDGLHYAPSTMARILSALKTFHKFLVREGYATANPTETVGLPRKPQHLPDVLSVQQACRMIDLFCGDTPRELRDRAILEVLYGCGLRVSELCGLDVDRVHLSDGFLLVMGKGSKERVVPVSGAAERALRVYLSEGRPHLARATQPTSAVFLNARGGRLTRQAVHALVRKAGQAIGVDDLHPHTLRHSCATHMLEGGADLRVIQDMLGHADISTTQIYTHVQRAHLVEEYLHAHPRAH</sequence>
<dbReference type="InterPro" id="IPR004107">
    <property type="entry name" value="Integrase_SAM-like_N"/>
</dbReference>
<dbReference type="AlphaFoldDB" id="A0A172RYW4"/>
<evidence type="ECO:0000256" key="2">
    <source>
        <dbReference type="ARBA" id="ARBA00022490"/>
    </source>
</evidence>
<keyword evidence="7 9" id="KW-0233">DNA recombination</keyword>
<dbReference type="Pfam" id="PF02899">
    <property type="entry name" value="Phage_int_SAM_1"/>
    <property type="match status" value="1"/>
</dbReference>
<evidence type="ECO:0000256" key="8">
    <source>
        <dbReference type="ARBA" id="ARBA00023306"/>
    </source>
</evidence>
<dbReference type="HAMAP" id="MF_01808">
    <property type="entry name" value="Recomb_XerC_XerD"/>
    <property type="match status" value="1"/>
</dbReference>
<dbReference type="InterPro" id="IPR044068">
    <property type="entry name" value="CB"/>
</dbReference>
<dbReference type="Pfam" id="PF00589">
    <property type="entry name" value="Phage_integrase"/>
    <property type="match status" value="1"/>
</dbReference>
<feature type="active site" evidence="9">
    <location>
        <position position="249"/>
    </location>
</feature>
<comment type="similarity">
    <text evidence="9">Belongs to the 'phage' integrase family. XerC subfamily.</text>
</comment>
<proteinExistence type="inferred from homology"/>
<dbReference type="Gene3D" id="1.10.150.130">
    <property type="match status" value="1"/>
</dbReference>
<keyword evidence="8 9" id="KW-0131">Cell cycle</keyword>
<accession>A0A172RYW4</accession>
<dbReference type="EMBL" id="FOEC01000004">
    <property type="protein sequence ID" value="SEO71355.1"/>
    <property type="molecule type" value="Genomic_DNA"/>
</dbReference>
<dbReference type="PATRIC" id="fig|79604.3.peg.1418"/>
<dbReference type="PANTHER" id="PTHR30349">
    <property type="entry name" value="PHAGE INTEGRASE-RELATED"/>
    <property type="match status" value="1"/>
</dbReference>
<dbReference type="KEGG" id="ddt:AAY81_07005"/>
<dbReference type="PROSITE" id="PS51900">
    <property type="entry name" value="CB"/>
    <property type="match status" value="1"/>
</dbReference>
<evidence type="ECO:0000313" key="13">
    <source>
        <dbReference type="Proteomes" id="UP000182975"/>
    </source>
</evidence>
<dbReference type="NCBIfam" id="NF001399">
    <property type="entry name" value="PRK00283.1"/>
    <property type="match status" value="1"/>
</dbReference>
<dbReference type="InterPro" id="IPR050090">
    <property type="entry name" value="Tyrosine_recombinase_XerCD"/>
</dbReference>
<dbReference type="Proteomes" id="UP000182975">
    <property type="component" value="Unassembled WGS sequence"/>
</dbReference>
<evidence type="ECO:0000256" key="5">
    <source>
        <dbReference type="ARBA" id="ARBA00022908"/>
    </source>
</evidence>
<gene>
    <name evidence="9" type="primary">xerC</name>
    <name evidence="12" type="ORF">SAMN02910314_00968</name>
</gene>
<dbReference type="GO" id="GO:0051301">
    <property type="term" value="P:cell division"/>
    <property type="evidence" value="ECO:0007669"/>
    <property type="project" value="UniProtKB-KW"/>
</dbReference>
<dbReference type="GO" id="GO:0003677">
    <property type="term" value="F:DNA binding"/>
    <property type="evidence" value="ECO:0007669"/>
    <property type="project" value="UniProtKB-UniRule"/>
</dbReference>
<evidence type="ECO:0000256" key="7">
    <source>
        <dbReference type="ARBA" id="ARBA00023172"/>
    </source>
</evidence>
<evidence type="ECO:0000256" key="6">
    <source>
        <dbReference type="ARBA" id="ARBA00023125"/>
    </source>
</evidence>
<keyword evidence="5 9" id="KW-0229">DNA integration</keyword>
<dbReference type="SUPFAM" id="SSF47823">
    <property type="entry name" value="lambda integrase-like, N-terminal domain"/>
    <property type="match status" value="1"/>
</dbReference>
<keyword evidence="2 9" id="KW-0963">Cytoplasm</keyword>
<dbReference type="STRING" id="79604.AAY81_07005"/>
<evidence type="ECO:0000256" key="9">
    <source>
        <dbReference type="HAMAP-Rule" id="MF_01808"/>
    </source>
</evidence>
<keyword evidence="13" id="KW-1185">Reference proteome</keyword>
<dbReference type="InterPro" id="IPR002104">
    <property type="entry name" value="Integrase_catalytic"/>
</dbReference>
<evidence type="ECO:0000259" key="11">
    <source>
        <dbReference type="PROSITE" id="PS51900"/>
    </source>
</evidence>